<evidence type="ECO:0000259" key="9">
    <source>
        <dbReference type="PROSITE" id="PS50156"/>
    </source>
</evidence>
<dbReference type="InterPro" id="IPR000731">
    <property type="entry name" value="SSD"/>
</dbReference>
<evidence type="ECO:0000256" key="4">
    <source>
        <dbReference type="ARBA" id="ARBA00023136"/>
    </source>
</evidence>
<dbReference type="PANTHER" id="PTHR45951:SF7">
    <property type="entry name" value="SSD DOMAIN-CONTAINING PROTEIN"/>
    <property type="match status" value="1"/>
</dbReference>
<feature type="transmembrane region" description="Helical" evidence="8">
    <location>
        <begin position="375"/>
        <end position="394"/>
    </location>
</feature>
<evidence type="ECO:0000256" key="8">
    <source>
        <dbReference type="SAM" id="Phobius"/>
    </source>
</evidence>
<keyword evidence="3 8" id="KW-1133">Transmembrane helix</keyword>
<accession>A0A0L0DW41</accession>
<feature type="transmembrane region" description="Helical" evidence="8">
    <location>
        <begin position="15"/>
        <end position="38"/>
    </location>
</feature>
<feature type="compositionally biased region" description="Acidic residues" evidence="7">
    <location>
        <begin position="457"/>
        <end position="468"/>
    </location>
</feature>
<dbReference type="InterPro" id="IPR053958">
    <property type="entry name" value="HMGCR/SNAP/NPC1-like_SSD"/>
</dbReference>
<feature type="transmembrane region" description="Helical" evidence="8">
    <location>
        <begin position="888"/>
        <end position="909"/>
    </location>
</feature>
<feature type="transmembrane region" description="Helical" evidence="8">
    <location>
        <begin position="327"/>
        <end position="347"/>
    </location>
</feature>
<feature type="domain" description="SSD" evidence="9">
    <location>
        <begin position="291"/>
        <end position="429"/>
    </location>
</feature>
<dbReference type="Gene3D" id="1.20.1640.10">
    <property type="entry name" value="Multidrug efflux transporter AcrB transmembrane domain"/>
    <property type="match status" value="2"/>
</dbReference>
<dbReference type="EMBL" id="GL349503">
    <property type="protein sequence ID" value="KNC55733.1"/>
    <property type="molecule type" value="Genomic_DNA"/>
</dbReference>
<evidence type="ECO:0000256" key="6">
    <source>
        <dbReference type="ARBA" id="ARBA00038046"/>
    </source>
</evidence>
<dbReference type="InterPro" id="IPR052081">
    <property type="entry name" value="Dispatched_Hh_regulator"/>
</dbReference>
<keyword evidence="10" id="KW-0131">Cell cycle</keyword>
<name>A0A0L0DW41_THETB</name>
<evidence type="ECO:0000256" key="7">
    <source>
        <dbReference type="SAM" id="MobiDB-lite"/>
    </source>
</evidence>
<dbReference type="GO" id="GO:0016020">
    <property type="term" value="C:membrane"/>
    <property type="evidence" value="ECO:0007669"/>
    <property type="project" value="UniProtKB-SubCell"/>
</dbReference>
<feature type="transmembrane region" description="Helical" evidence="8">
    <location>
        <begin position="527"/>
        <end position="544"/>
    </location>
</feature>
<dbReference type="OMA" id="HIGHAYA"/>
<dbReference type="GO" id="GO:0051301">
    <property type="term" value="P:cell division"/>
    <property type="evidence" value="ECO:0007669"/>
    <property type="project" value="UniProtKB-KW"/>
</dbReference>
<dbReference type="GO" id="GO:0022857">
    <property type="term" value="F:transmembrane transporter activity"/>
    <property type="evidence" value="ECO:0007669"/>
    <property type="project" value="TreeGrafter"/>
</dbReference>
<feature type="transmembrane region" description="Helical" evidence="8">
    <location>
        <begin position="921"/>
        <end position="942"/>
    </location>
</feature>
<dbReference type="PANTHER" id="PTHR45951">
    <property type="entry name" value="PROTEIN DISPATCHED-RELATED"/>
    <property type="match status" value="1"/>
</dbReference>
<proteinExistence type="inferred from homology"/>
<feature type="region of interest" description="Disordered" evidence="7">
    <location>
        <begin position="456"/>
        <end position="499"/>
    </location>
</feature>
<organism evidence="10 11">
    <name type="scientific">Thecamonas trahens ATCC 50062</name>
    <dbReference type="NCBI Taxonomy" id="461836"/>
    <lineage>
        <taxon>Eukaryota</taxon>
        <taxon>Apusozoa</taxon>
        <taxon>Apusomonadida</taxon>
        <taxon>Apusomonadidae</taxon>
        <taxon>Thecamonas</taxon>
    </lineage>
</organism>
<keyword evidence="5" id="KW-0325">Glycoprotein</keyword>
<evidence type="ECO:0000256" key="5">
    <source>
        <dbReference type="ARBA" id="ARBA00023180"/>
    </source>
</evidence>
<dbReference type="AlphaFoldDB" id="A0A0L0DW41"/>
<sequence length="976" mass="104821">MTCTWFPRAIVKHPWLVAGISLGSVILLGVFALAVFGIDSGGGDGTGMFLALGDAIVRQGLAYEAILKFSQDGVVIPQQSEATESLVVFFSAHSGRAFTPEGLAAIRTAQRRLMSVAQYEDFCLRDSASGNCTAPVSPLRMFYTDDTGEGEPRCGGGELDQACIDGIVRAQLDGNGTVVGDNKVFFSRMFSPTTLRNPVTRLIIQFGGPLKGYSSRSDGEDAQEDAFKTLMKEYVQVFKELDNNGAVSGYYKVNHLGSTIISLEVVSYIMGDLLLAMGSVVLVYAFMAYFTFSPLLAAMGLLHILCSFFGAYFLYRVVFQIKVWPLPAVLGFLLLFGVGADDVFVFVDAWKQVSHLPAAITSDPVARMTVTYKRAASAMFVTSFTTFVAFAATAASPLPAIASFGIFSAALIAVNYLLVITWFPAIVWLWSKHCAHRCCFRATDRFAATHELTADQDGVELEEQEEEASGPSSGSGFGSATSDAEATSPHGSDDDGSVVGEHAHNIENMRFMERFFHNIYAPQLFKIRWGVVVVFVIALGLFIGPENGLPSGSQAHDAVELNENAFDPDPASEVNTIRVIFGVAGLERETASGKKLDRNEQGKVGRLIFDPSFSLAPPAAQQFLVDFCAQVKAATCASCGTTPSVGNLVLQSGLDDSRCFMTEFAAWVTTVRNGSFPVAADAFNSELAAFLETPDAVSIRSGRDVLLDANGVPLYAVLNFVTPINVVESNPVMRKWFDVWVGVTASAQPPASLTTRFATLGAGASPESFAWMRTFELLVASVYTTLAISLALAFGMLVLATANVLLAILAFVALVTIAGAIVSTMVVFGFTLGVNESLGLVICVGLAVDYTVHLAHSYNESEASGHLPRARQASRMRLLKTQYALTEMGVSIVGGAVTTLSSGAILVFFCKLLFFKRFGSLIFMTILCSLFISMLYLVSLLFTLGPLGNAGRIKVALRWAYVKMGGKSGAVLRWLA</sequence>
<feature type="transmembrane region" description="Helical" evidence="8">
    <location>
        <begin position="265"/>
        <end position="289"/>
    </location>
</feature>
<dbReference type="Pfam" id="PF12349">
    <property type="entry name" value="Sterol-sensing"/>
    <property type="match status" value="1"/>
</dbReference>
<evidence type="ECO:0000256" key="1">
    <source>
        <dbReference type="ARBA" id="ARBA00004141"/>
    </source>
</evidence>
<comment type="similarity">
    <text evidence="6">Belongs to the dispatched family.</text>
</comment>
<feature type="transmembrane region" description="Helical" evidence="8">
    <location>
        <begin position="295"/>
        <end position="315"/>
    </location>
</feature>
<dbReference type="PROSITE" id="PS50156">
    <property type="entry name" value="SSD"/>
    <property type="match status" value="1"/>
</dbReference>
<evidence type="ECO:0000313" key="10">
    <source>
        <dbReference type="EMBL" id="KNC55733.1"/>
    </source>
</evidence>
<dbReference type="GeneID" id="25569185"/>
<evidence type="ECO:0000313" key="11">
    <source>
        <dbReference type="Proteomes" id="UP000054408"/>
    </source>
</evidence>
<gene>
    <name evidence="10" type="ORF">AMSG_11129</name>
</gene>
<dbReference type="OrthoDB" id="5360at2759"/>
<keyword evidence="10" id="KW-0132">Cell division</keyword>
<dbReference type="STRING" id="461836.A0A0L0DW41"/>
<feature type="transmembrane region" description="Helical" evidence="8">
    <location>
        <begin position="805"/>
        <end position="830"/>
    </location>
</feature>
<dbReference type="eggNOG" id="KOG3664">
    <property type="taxonomic scope" value="Eukaryota"/>
</dbReference>
<evidence type="ECO:0000256" key="3">
    <source>
        <dbReference type="ARBA" id="ARBA00022989"/>
    </source>
</evidence>
<reference evidence="10 11" key="1">
    <citation type="submission" date="2010-05" db="EMBL/GenBank/DDBJ databases">
        <title>The Genome Sequence of Thecamonas trahens ATCC 50062.</title>
        <authorList>
            <consortium name="The Broad Institute Genome Sequencing Platform"/>
            <person name="Russ C."/>
            <person name="Cuomo C."/>
            <person name="Shea T."/>
            <person name="Young S.K."/>
            <person name="Zeng Q."/>
            <person name="Koehrsen M."/>
            <person name="Haas B."/>
            <person name="Borodovsky M."/>
            <person name="Guigo R."/>
            <person name="Alvarado L."/>
            <person name="Berlin A."/>
            <person name="Bochicchio J."/>
            <person name="Borenstein D."/>
            <person name="Chapman S."/>
            <person name="Chen Z."/>
            <person name="Freedman E."/>
            <person name="Gellesch M."/>
            <person name="Goldberg J."/>
            <person name="Griggs A."/>
            <person name="Gujja S."/>
            <person name="Heilman E."/>
            <person name="Heiman D."/>
            <person name="Hepburn T."/>
            <person name="Howarth C."/>
            <person name="Jen D."/>
            <person name="Larson L."/>
            <person name="Mehta T."/>
            <person name="Park D."/>
            <person name="Pearson M."/>
            <person name="Roberts A."/>
            <person name="Saif S."/>
            <person name="Shenoy N."/>
            <person name="Sisk P."/>
            <person name="Stolte C."/>
            <person name="Sykes S."/>
            <person name="Thomson T."/>
            <person name="Walk T."/>
            <person name="White J."/>
            <person name="Yandava C."/>
            <person name="Burger G."/>
            <person name="Gray M.W."/>
            <person name="Holland P.W.H."/>
            <person name="King N."/>
            <person name="Lang F.B.F."/>
            <person name="Roger A.J."/>
            <person name="Ruiz-Trillo I."/>
            <person name="Lander E."/>
            <person name="Nusbaum C."/>
        </authorList>
    </citation>
    <scope>NUCLEOTIDE SEQUENCE [LARGE SCALE GENOMIC DNA]</scope>
    <source>
        <strain evidence="10 11">ATCC 50062</strain>
    </source>
</reference>
<keyword evidence="2 8" id="KW-0812">Transmembrane</keyword>
<dbReference type="Proteomes" id="UP000054408">
    <property type="component" value="Unassembled WGS sequence"/>
</dbReference>
<dbReference type="RefSeq" id="XP_013752888.1">
    <property type="nucleotide sequence ID" value="XM_013897434.1"/>
</dbReference>
<dbReference type="SUPFAM" id="SSF82866">
    <property type="entry name" value="Multidrug efflux transporter AcrB transmembrane domain"/>
    <property type="match status" value="2"/>
</dbReference>
<protein>
    <submittedName>
        <fullName evidence="10">Resistance-nodulation-cell division superfamily protein</fullName>
    </submittedName>
</protein>
<feature type="transmembrane region" description="Helical" evidence="8">
    <location>
        <begin position="777"/>
        <end position="799"/>
    </location>
</feature>
<comment type="subcellular location">
    <subcellularLocation>
        <location evidence="1">Membrane</location>
        <topology evidence="1">Multi-pass membrane protein</topology>
    </subcellularLocation>
</comment>
<feature type="transmembrane region" description="Helical" evidence="8">
    <location>
        <begin position="406"/>
        <end position="430"/>
    </location>
</feature>
<keyword evidence="11" id="KW-1185">Reference proteome</keyword>
<keyword evidence="4 8" id="KW-0472">Membrane</keyword>
<evidence type="ECO:0000256" key="2">
    <source>
        <dbReference type="ARBA" id="ARBA00022692"/>
    </source>
</evidence>